<evidence type="ECO:0000313" key="2">
    <source>
        <dbReference type="EMBL" id="VFJ66290.1"/>
    </source>
</evidence>
<dbReference type="AlphaFoldDB" id="A0A450TG63"/>
<protein>
    <submittedName>
        <fullName evidence="1">Uncharacterized protein</fullName>
    </submittedName>
</protein>
<organism evidence="1">
    <name type="scientific">Candidatus Kentrum sp. FM</name>
    <dbReference type="NCBI Taxonomy" id="2126340"/>
    <lineage>
        <taxon>Bacteria</taxon>
        <taxon>Pseudomonadati</taxon>
        <taxon>Pseudomonadota</taxon>
        <taxon>Gammaproteobacteria</taxon>
        <taxon>Candidatus Kentrum</taxon>
    </lineage>
</organism>
<dbReference type="EMBL" id="CAADFA010000416">
    <property type="protein sequence ID" value="VFJ66200.1"/>
    <property type="molecule type" value="Genomic_DNA"/>
</dbReference>
<name>A0A450TG63_9GAMM</name>
<proteinExistence type="predicted"/>
<gene>
    <name evidence="2" type="ORF">BECKFM1743A_GA0114220_104076</name>
    <name evidence="3" type="ORF">BECKFM1743B_GA0114221_100993</name>
    <name evidence="1" type="ORF">BECKFM1743C_GA0114222_104161</name>
</gene>
<dbReference type="EMBL" id="CAADEZ010000407">
    <property type="protein sequence ID" value="VFJ66290.1"/>
    <property type="molecule type" value="Genomic_DNA"/>
</dbReference>
<dbReference type="EMBL" id="CAADFL010000099">
    <property type="protein sequence ID" value="VFK09244.1"/>
    <property type="molecule type" value="Genomic_DNA"/>
</dbReference>
<accession>A0A450TG63</accession>
<evidence type="ECO:0000313" key="1">
    <source>
        <dbReference type="EMBL" id="VFJ66200.1"/>
    </source>
</evidence>
<sequence length="73" mass="8103">MSIERLYKVISVKEYTSLLVLLPSFCVAMTVTSGLSARHCNVRWVNYFLWGALQQGLATAGDFFTASDWKPGG</sequence>
<reference evidence="1" key="1">
    <citation type="submission" date="2019-02" db="EMBL/GenBank/DDBJ databases">
        <authorList>
            <person name="Gruber-Vodicka R. H."/>
            <person name="Seah K. B. B."/>
        </authorList>
    </citation>
    <scope>NUCLEOTIDE SEQUENCE</scope>
    <source>
        <strain evidence="2">BECK_BZ163</strain>
        <strain evidence="3">BECK_BZ164</strain>
        <strain evidence="1">BECK_BZ165</strain>
    </source>
</reference>
<evidence type="ECO:0000313" key="3">
    <source>
        <dbReference type="EMBL" id="VFK09244.1"/>
    </source>
</evidence>